<proteinExistence type="predicted"/>
<protein>
    <recommendedName>
        <fullName evidence="1">Mos1 transposase HTH domain-containing protein</fullName>
    </recommendedName>
</protein>
<reference evidence="2 3" key="1">
    <citation type="journal article" date="2019" name="Sci. Rep.">
        <title>Orb-weaving spider Araneus ventricosus genome elucidates the spidroin gene catalogue.</title>
        <authorList>
            <person name="Kono N."/>
            <person name="Nakamura H."/>
            <person name="Ohtoshi R."/>
            <person name="Moran D.A.P."/>
            <person name="Shinohara A."/>
            <person name="Yoshida Y."/>
            <person name="Fujiwara M."/>
            <person name="Mori M."/>
            <person name="Tomita M."/>
            <person name="Arakawa K."/>
        </authorList>
    </citation>
    <scope>NUCLEOTIDE SEQUENCE [LARGE SCALE GENOMIC DNA]</scope>
</reference>
<name>A0A4Y2KG77_ARAVE</name>
<feature type="domain" description="Mos1 transposase HTH" evidence="1">
    <location>
        <begin position="28"/>
        <end position="59"/>
    </location>
</feature>
<gene>
    <name evidence="2" type="ORF">AVEN_8387_1</name>
</gene>
<sequence length="93" mass="10815">MQDFVITRTDSDRQTVVVITSSNVEEKRAVIRFLFAKGKKVGEIYSEMVEVYVKDCITVPMWENGVNVSRWANEFGRRNPMWEASNFFSLLNC</sequence>
<dbReference type="AlphaFoldDB" id="A0A4Y2KG77"/>
<comment type="caution">
    <text evidence="2">The sequence shown here is derived from an EMBL/GenBank/DDBJ whole genome shotgun (WGS) entry which is preliminary data.</text>
</comment>
<evidence type="ECO:0000259" key="1">
    <source>
        <dbReference type="Pfam" id="PF17906"/>
    </source>
</evidence>
<evidence type="ECO:0000313" key="2">
    <source>
        <dbReference type="EMBL" id="GBN00920.1"/>
    </source>
</evidence>
<organism evidence="2 3">
    <name type="scientific">Araneus ventricosus</name>
    <name type="common">Orbweaver spider</name>
    <name type="synonym">Epeira ventricosa</name>
    <dbReference type="NCBI Taxonomy" id="182803"/>
    <lineage>
        <taxon>Eukaryota</taxon>
        <taxon>Metazoa</taxon>
        <taxon>Ecdysozoa</taxon>
        <taxon>Arthropoda</taxon>
        <taxon>Chelicerata</taxon>
        <taxon>Arachnida</taxon>
        <taxon>Araneae</taxon>
        <taxon>Araneomorphae</taxon>
        <taxon>Entelegynae</taxon>
        <taxon>Araneoidea</taxon>
        <taxon>Araneidae</taxon>
        <taxon>Araneus</taxon>
    </lineage>
</organism>
<keyword evidence="3" id="KW-1185">Reference proteome</keyword>
<dbReference type="Pfam" id="PF17906">
    <property type="entry name" value="HTH_48"/>
    <property type="match status" value="1"/>
</dbReference>
<accession>A0A4Y2KG77</accession>
<dbReference type="Proteomes" id="UP000499080">
    <property type="component" value="Unassembled WGS sequence"/>
</dbReference>
<dbReference type="EMBL" id="BGPR01004562">
    <property type="protein sequence ID" value="GBN00920.1"/>
    <property type="molecule type" value="Genomic_DNA"/>
</dbReference>
<evidence type="ECO:0000313" key="3">
    <source>
        <dbReference type="Proteomes" id="UP000499080"/>
    </source>
</evidence>
<dbReference type="InterPro" id="IPR041426">
    <property type="entry name" value="Mos1_HTH"/>
</dbReference>